<feature type="transmembrane region" description="Helical" evidence="1">
    <location>
        <begin position="98"/>
        <end position="128"/>
    </location>
</feature>
<keyword evidence="1" id="KW-0812">Transmembrane</keyword>
<sequence length="138" mass="15197">MKNEKLAQIDGIIGLITGMLLISFPFILVLIGKLANDNDAYSVILGIIFIVFSEEVAIIILGTIFIIFSLFKIIILILGIITLIYYKNDNRISFLPSLLLIIGSSIALIPLLGWFGGIIIIIASILFLESLQKFKVEG</sequence>
<keyword evidence="1" id="KW-0472">Membrane</keyword>
<proteinExistence type="predicted"/>
<evidence type="ECO:0000313" key="2">
    <source>
        <dbReference type="EMBL" id="RSI92744.1"/>
    </source>
</evidence>
<organism evidence="2 3">
    <name type="scientific">Streptococcus mitis</name>
    <dbReference type="NCBI Taxonomy" id="28037"/>
    <lineage>
        <taxon>Bacteria</taxon>
        <taxon>Bacillati</taxon>
        <taxon>Bacillota</taxon>
        <taxon>Bacilli</taxon>
        <taxon>Lactobacillales</taxon>
        <taxon>Streptococcaceae</taxon>
        <taxon>Streptococcus</taxon>
        <taxon>Streptococcus mitis group</taxon>
    </lineage>
</organism>
<accession>A0A3R9IZ87</accession>
<feature type="transmembrane region" description="Helical" evidence="1">
    <location>
        <begin position="65"/>
        <end position="86"/>
    </location>
</feature>
<reference evidence="2 3" key="1">
    <citation type="submission" date="2018-11" db="EMBL/GenBank/DDBJ databases">
        <title>Species Designations Belie Phenotypic and Genotypic Heterogeneity in Oral Streptococci.</title>
        <authorList>
            <person name="Velsko I."/>
        </authorList>
    </citation>
    <scope>NUCLEOTIDE SEQUENCE [LARGE SCALE GENOMIC DNA]</scope>
    <source>
        <strain evidence="2 3">BCC55</strain>
    </source>
</reference>
<name>A0A3R9IZ87_STRMT</name>
<feature type="transmembrane region" description="Helical" evidence="1">
    <location>
        <begin position="40"/>
        <end position="58"/>
    </location>
</feature>
<evidence type="ECO:0000313" key="3">
    <source>
        <dbReference type="Proteomes" id="UP000267870"/>
    </source>
</evidence>
<evidence type="ECO:0008006" key="4">
    <source>
        <dbReference type="Google" id="ProtNLM"/>
    </source>
</evidence>
<comment type="caution">
    <text evidence="2">The sequence shown here is derived from an EMBL/GenBank/DDBJ whole genome shotgun (WGS) entry which is preliminary data.</text>
</comment>
<gene>
    <name evidence="2" type="ORF">D8845_05455</name>
</gene>
<keyword evidence="1" id="KW-1133">Transmembrane helix</keyword>
<dbReference type="EMBL" id="RJNZ01000006">
    <property type="protein sequence ID" value="RSI92744.1"/>
    <property type="molecule type" value="Genomic_DNA"/>
</dbReference>
<feature type="transmembrane region" description="Helical" evidence="1">
    <location>
        <begin position="12"/>
        <end position="34"/>
    </location>
</feature>
<protein>
    <recommendedName>
        <fullName evidence="4">DUF308 domain-containing protein</fullName>
    </recommendedName>
</protein>
<dbReference type="Proteomes" id="UP000267870">
    <property type="component" value="Unassembled WGS sequence"/>
</dbReference>
<dbReference type="RefSeq" id="WP_125452781.1">
    <property type="nucleotide sequence ID" value="NZ_RJNZ01000006.1"/>
</dbReference>
<evidence type="ECO:0000256" key="1">
    <source>
        <dbReference type="SAM" id="Phobius"/>
    </source>
</evidence>
<dbReference type="AlphaFoldDB" id="A0A3R9IZ87"/>